<dbReference type="EMBL" id="JADOUF010000001">
    <property type="protein sequence ID" value="MBG6135033.1"/>
    <property type="molecule type" value="Genomic_DNA"/>
</dbReference>
<accession>A0A8J7G7C2</accession>
<feature type="transmembrane region" description="Helical" evidence="1">
    <location>
        <begin position="54"/>
        <end position="74"/>
    </location>
</feature>
<proteinExistence type="predicted"/>
<dbReference type="NCBIfam" id="TIGR01167">
    <property type="entry name" value="LPXTG_anchor"/>
    <property type="match status" value="1"/>
</dbReference>
<organism evidence="2 3">
    <name type="scientific">Longispora fulva</name>
    <dbReference type="NCBI Taxonomy" id="619741"/>
    <lineage>
        <taxon>Bacteria</taxon>
        <taxon>Bacillati</taxon>
        <taxon>Actinomycetota</taxon>
        <taxon>Actinomycetes</taxon>
        <taxon>Micromonosporales</taxon>
        <taxon>Micromonosporaceae</taxon>
        <taxon>Longispora</taxon>
    </lineage>
</organism>
<evidence type="ECO:0000313" key="3">
    <source>
        <dbReference type="Proteomes" id="UP000622552"/>
    </source>
</evidence>
<keyword evidence="1" id="KW-1133">Transmembrane helix</keyword>
<dbReference type="AlphaFoldDB" id="A0A8J7G7C2"/>
<protein>
    <submittedName>
        <fullName evidence="2">LPXTG-motif cell wall-anchored protein</fullName>
    </submittedName>
</protein>
<feature type="transmembrane region" description="Helical" evidence="1">
    <location>
        <begin position="342"/>
        <end position="361"/>
    </location>
</feature>
<comment type="caution">
    <text evidence="2">The sequence shown here is derived from an EMBL/GenBank/DDBJ whole genome shotgun (WGS) entry which is preliminary data.</text>
</comment>
<feature type="transmembrane region" description="Helical" evidence="1">
    <location>
        <begin position="373"/>
        <end position="393"/>
    </location>
</feature>
<name>A0A8J7G7C2_9ACTN</name>
<feature type="transmembrane region" description="Helical" evidence="1">
    <location>
        <begin position="30"/>
        <end position="49"/>
    </location>
</feature>
<feature type="transmembrane region" description="Helical" evidence="1">
    <location>
        <begin position="220"/>
        <end position="242"/>
    </location>
</feature>
<feature type="transmembrane region" description="Helical" evidence="1">
    <location>
        <begin position="196"/>
        <end position="214"/>
    </location>
</feature>
<reference evidence="2" key="1">
    <citation type="submission" date="2020-11" db="EMBL/GenBank/DDBJ databases">
        <title>Sequencing the genomes of 1000 actinobacteria strains.</title>
        <authorList>
            <person name="Klenk H.-P."/>
        </authorList>
    </citation>
    <scope>NUCLEOTIDE SEQUENCE</scope>
    <source>
        <strain evidence="2">DSM 45356</strain>
    </source>
</reference>
<feature type="transmembrane region" description="Helical" evidence="1">
    <location>
        <begin position="170"/>
        <end position="189"/>
    </location>
</feature>
<gene>
    <name evidence="2" type="ORF">IW245_001227</name>
</gene>
<evidence type="ECO:0000313" key="2">
    <source>
        <dbReference type="EMBL" id="MBG6135033.1"/>
    </source>
</evidence>
<keyword evidence="3" id="KW-1185">Reference proteome</keyword>
<dbReference type="RefSeq" id="WP_197002198.1">
    <property type="nucleotide sequence ID" value="NZ_BONS01000004.1"/>
</dbReference>
<sequence length="460" mass="48576">MTPFLAILAVFAPGIPLGYALTRNALTATVAAPLITGVTAALGTILMLATGGPLLAWSAGLFLAQWAVAGVLLVRRTVAPLPGGTWAEARWLFLPLTPMFLEVLAPPILWDSHSIWWLHAGYFSWGGDFARAAMGNPAVTAFSHTDYPPLTSATTSVVWGVLPGANVWDAQFASAALSFSAIACLVYAVRRITEQAPVVVSRTAAVGVGLAAWSTAPYTVVGGMADALWATSVVGAALLLLFGRKPFAQPALPLLMLAAAALSKNEGYVAAGIVALVVTVRERRNLRRAWVVWLPFAAGQVWSTIAHHVGAVGDVHFRVDTLRGHDAVHRFGTTLAAMWHEAGLYAVLGLAVAVLGGLLLRRRRERLGLGSDVWLWLVVAAYVSSLMVTYVVTPIDLNWWIITSMDRVMLLVVLAACASAAVWAAAACSPLPLEEPAVPEQRAVPPEGALSPELAGSEAP</sequence>
<dbReference type="Proteomes" id="UP000622552">
    <property type="component" value="Unassembled WGS sequence"/>
</dbReference>
<keyword evidence="1" id="KW-0812">Transmembrane</keyword>
<feature type="transmembrane region" description="Helical" evidence="1">
    <location>
        <begin position="408"/>
        <end position="426"/>
    </location>
</feature>
<keyword evidence="1" id="KW-0472">Membrane</keyword>
<evidence type="ECO:0000256" key="1">
    <source>
        <dbReference type="SAM" id="Phobius"/>
    </source>
</evidence>